<gene>
    <name evidence="10" type="ORF">H4N64_08430</name>
</gene>
<dbReference type="AlphaFoldDB" id="A0A7X1M7Y0"/>
<dbReference type="PANTHER" id="PTHR42933:SF4">
    <property type="entry name" value="TYPE I RESTRICTION ENZYME ECOKI METHYLASE SUBUNIT"/>
    <property type="match status" value="1"/>
</dbReference>
<evidence type="ECO:0000256" key="3">
    <source>
        <dbReference type="ARBA" id="ARBA00022603"/>
    </source>
</evidence>
<evidence type="ECO:0000313" key="11">
    <source>
        <dbReference type="Proteomes" id="UP000584670"/>
    </source>
</evidence>
<evidence type="ECO:0000256" key="2">
    <source>
        <dbReference type="ARBA" id="ARBA00011900"/>
    </source>
</evidence>
<dbReference type="Pfam" id="PF12161">
    <property type="entry name" value="HsdM_N"/>
    <property type="match status" value="1"/>
</dbReference>
<reference evidence="10 11" key="1">
    <citation type="submission" date="2020-08" db="EMBL/GenBank/DDBJ databases">
        <title>Streptomyces sp. PSKA01 genome sequencing and assembly.</title>
        <authorList>
            <person name="Mandal S."/>
            <person name="Maiti P.K."/>
            <person name="Das P."/>
        </authorList>
    </citation>
    <scope>NUCLEOTIDE SEQUENCE [LARGE SCALE GENOMIC DNA]</scope>
    <source>
        <strain evidence="10 11">PSKA01</strain>
    </source>
</reference>
<dbReference type="InterPro" id="IPR022749">
    <property type="entry name" value="D12N6_MeTrfase_N"/>
</dbReference>
<dbReference type="GO" id="GO:0008170">
    <property type="term" value="F:N-methyltransferase activity"/>
    <property type="evidence" value="ECO:0007669"/>
    <property type="project" value="InterPro"/>
</dbReference>
<dbReference type="RefSeq" id="WP_186281485.1">
    <property type="nucleotide sequence ID" value="NZ_JACMSF010000006.1"/>
</dbReference>
<dbReference type="Proteomes" id="UP000584670">
    <property type="component" value="Unassembled WGS sequence"/>
</dbReference>
<comment type="caution">
    <text evidence="10">The sequence shown here is derived from an EMBL/GenBank/DDBJ whole genome shotgun (WGS) entry which is preliminary data.</text>
</comment>
<dbReference type="GO" id="GO:0009307">
    <property type="term" value="P:DNA restriction-modification system"/>
    <property type="evidence" value="ECO:0007669"/>
    <property type="project" value="UniProtKB-KW"/>
</dbReference>
<dbReference type="EC" id="2.1.1.72" evidence="2"/>
<dbReference type="PROSITE" id="PS00092">
    <property type="entry name" value="N6_MTASE"/>
    <property type="match status" value="1"/>
</dbReference>
<evidence type="ECO:0000256" key="4">
    <source>
        <dbReference type="ARBA" id="ARBA00022679"/>
    </source>
</evidence>
<sequence>MPPQDTTNQLAIDVPAQPKKRTRGELQSAIKSARDIMRKDAGLNGDLDRLPQLTWILFLRAFDVCVEEEREAEILGYERVIQPPYDWKSWGARTEFTGKEFLDFVNMKLLPYLRDLRSDEEGDPRNVISTIFQDVNNRMLSGTLLRDLVNVVNDINFDSADDIHTMAFVYESILKEMRDAAGDSGEFYTPRPVIRFMVEQSFLRLGESILDPACGTGGFLVEAYEELKELPRSQAELAELHHNIRGMEKKPLPYLLGMMNLLLHGIDAPNVIRTNALRKMREESSPRHRVNVVLTNPPFGGEEEKSVAAAFDSAGVGTHETAWLFLYSVIERLKPGGRCAIVLPNGVLFGGGVGAKIKQKLMRECNLHTIVRLPQGVFAPYTQIPANLLFFEKAGSTKETWFYEVPLPEGRRGYSKTKPMRYEEFAACAKWWGGEERTGREATEYAWKVDASEIAKGGYNLDLSNPQAGGDLTHRSPGDLLDELIKTEREILDLLGELKAELRHL</sequence>
<dbReference type="Gene3D" id="1.20.1260.30">
    <property type="match status" value="1"/>
</dbReference>
<protein>
    <recommendedName>
        <fullName evidence="2">site-specific DNA-methyltransferase (adenine-specific)</fullName>
        <ecNumber evidence="2">2.1.1.72</ecNumber>
    </recommendedName>
</protein>
<dbReference type="GO" id="GO:0032259">
    <property type="term" value="P:methylation"/>
    <property type="evidence" value="ECO:0007669"/>
    <property type="project" value="UniProtKB-KW"/>
</dbReference>
<accession>A0A7X1M7Y0</accession>
<dbReference type="GO" id="GO:0003677">
    <property type="term" value="F:DNA binding"/>
    <property type="evidence" value="ECO:0007669"/>
    <property type="project" value="InterPro"/>
</dbReference>
<dbReference type="SUPFAM" id="SSF53335">
    <property type="entry name" value="S-adenosyl-L-methionine-dependent methyltransferases"/>
    <property type="match status" value="1"/>
</dbReference>
<dbReference type="GO" id="GO:0009007">
    <property type="term" value="F:site-specific DNA-methyltransferase (adenine-specific) activity"/>
    <property type="evidence" value="ECO:0007669"/>
    <property type="project" value="UniProtKB-EC"/>
</dbReference>
<dbReference type="InterPro" id="IPR002052">
    <property type="entry name" value="DNA_methylase_N6_adenine_CS"/>
</dbReference>
<keyword evidence="4 10" id="KW-0808">Transferase</keyword>
<organism evidence="10 11">
    <name type="scientific">Streptomyces cupreus</name>
    <dbReference type="NCBI Taxonomy" id="2759956"/>
    <lineage>
        <taxon>Bacteria</taxon>
        <taxon>Bacillati</taxon>
        <taxon>Actinomycetota</taxon>
        <taxon>Actinomycetes</taxon>
        <taxon>Kitasatosporales</taxon>
        <taxon>Streptomycetaceae</taxon>
        <taxon>Streptomyces</taxon>
    </lineage>
</organism>
<keyword evidence="6" id="KW-0680">Restriction system</keyword>
<dbReference type="EMBL" id="JACMSF010000006">
    <property type="protein sequence ID" value="MBC2901629.1"/>
    <property type="molecule type" value="Genomic_DNA"/>
</dbReference>
<keyword evidence="5" id="KW-0949">S-adenosyl-L-methionine</keyword>
<evidence type="ECO:0000256" key="7">
    <source>
        <dbReference type="ARBA" id="ARBA00047942"/>
    </source>
</evidence>
<dbReference type="Gene3D" id="3.40.50.150">
    <property type="entry name" value="Vaccinia Virus protein VP39"/>
    <property type="match status" value="1"/>
</dbReference>
<evidence type="ECO:0000259" key="9">
    <source>
        <dbReference type="Pfam" id="PF12161"/>
    </source>
</evidence>
<dbReference type="InterPro" id="IPR051537">
    <property type="entry name" value="DNA_Adenine_Mtase"/>
</dbReference>
<feature type="domain" description="DNA methylase adenine-specific" evidence="8">
    <location>
        <begin position="163"/>
        <end position="468"/>
    </location>
</feature>
<evidence type="ECO:0000256" key="6">
    <source>
        <dbReference type="ARBA" id="ARBA00022747"/>
    </source>
</evidence>
<name>A0A7X1M7Y0_9ACTN</name>
<dbReference type="InterPro" id="IPR029063">
    <property type="entry name" value="SAM-dependent_MTases_sf"/>
</dbReference>
<evidence type="ECO:0000256" key="1">
    <source>
        <dbReference type="ARBA" id="ARBA00006594"/>
    </source>
</evidence>
<dbReference type="PRINTS" id="PR00507">
    <property type="entry name" value="N12N6MTFRASE"/>
</dbReference>
<comment type="similarity">
    <text evidence="1">Belongs to the N(4)/N(6)-methyltransferase family.</text>
</comment>
<proteinExistence type="inferred from homology"/>
<feature type="domain" description="N6 adenine-specific DNA methyltransferase N-terminal" evidence="9">
    <location>
        <begin position="26"/>
        <end position="150"/>
    </location>
</feature>
<keyword evidence="3 10" id="KW-0489">Methyltransferase</keyword>
<evidence type="ECO:0000313" key="10">
    <source>
        <dbReference type="EMBL" id="MBC2901629.1"/>
    </source>
</evidence>
<dbReference type="InterPro" id="IPR003356">
    <property type="entry name" value="DNA_methylase_A-5"/>
</dbReference>
<dbReference type="InterPro" id="IPR038333">
    <property type="entry name" value="T1MK-like_N_sf"/>
</dbReference>
<comment type="catalytic activity">
    <reaction evidence="7">
        <text>a 2'-deoxyadenosine in DNA + S-adenosyl-L-methionine = an N(6)-methyl-2'-deoxyadenosine in DNA + S-adenosyl-L-homocysteine + H(+)</text>
        <dbReference type="Rhea" id="RHEA:15197"/>
        <dbReference type="Rhea" id="RHEA-COMP:12418"/>
        <dbReference type="Rhea" id="RHEA-COMP:12419"/>
        <dbReference type="ChEBI" id="CHEBI:15378"/>
        <dbReference type="ChEBI" id="CHEBI:57856"/>
        <dbReference type="ChEBI" id="CHEBI:59789"/>
        <dbReference type="ChEBI" id="CHEBI:90615"/>
        <dbReference type="ChEBI" id="CHEBI:90616"/>
        <dbReference type="EC" id="2.1.1.72"/>
    </reaction>
</comment>
<dbReference type="PANTHER" id="PTHR42933">
    <property type="entry name" value="SLR6095 PROTEIN"/>
    <property type="match status" value="1"/>
</dbReference>
<keyword evidence="11" id="KW-1185">Reference proteome</keyword>
<dbReference type="Pfam" id="PF02384">
    <property type="entry name" value="N6_Mtase"/>
    <property type="match status" value="1"/>
</dbReference>
<evidence type="ECO:0000259" key="8">
    <source>
        <dbReference type="Pfam" id="PF02384"/>
    </source>
</evidence>
<evidence type="ECO:0000256" key="5">
    <source>
        <dbReference type="ARBA" id="ARBA00022691"/>
    </source>
</evidence>